<sequence>MSTPTPRYGLTLVLVLGATLGLACQSTPTDSPSPSSSGAPSKTASSSPAPEAARAAPNLAVETFNAGKFDLSAHRGKVVVVNFWATWCPPCVAEMPGFDATYRRLKGDGLEIVGLSVDQEGPKVVREFLAKRQISYPIGMADSTTAARFGIGNSIPYTVFIDRRGNIRDTVTGGINEGIFERKVKKLLQEPAS</sequence>
<accession>A0ABX8B4V9</accession>
<dbReference type="PROSITE" id="PS51257">
    <property type="entry name" value="PROKAR_LIPOPROTEIN"/>
    <property type="match status" value="1"/>
</dbReference>
<dbReference type="RefSeq" id="WP_211422425.1">
    <property type="nucleotide sequence ID" value="NZ_CP072642.1"/>
</dbReference>
<evidence type="ECO:0000313" key="9">
    <source>
        <dbReference type="Proteomes" id="UP000677668"/>
    </source>
</evidence>
<evidence type="ECO:0000256" key="2">
    <source>
        <dbReference type="ARBA" id="ARBA00022748"/>
    </source>
</evidence>
<keyword evidence="3" id="KW-1015">Disulfide bond</keyword>
<gene>
    <name evidence="8" type="ORF">J8C05_01235</name>
</gene>
<dbReference type="PROSITE" id="PS00194">
    <property type="entry name" value="THIOREDOXIN_1"/>
    <property type="match status" value="1"/>
</dbReference>
<keyword evidence="9" id="KW-1185">Reference proteome</keyword>
<feature type="region of interest" description="Disordered" evidence="5">
    <location>
        <begin position="25"/>
        <end position="52"/>
    </location>
</feature>
<proteinExistence type="predicted"/>
<evidence type="ECO:0000259" key="7">
    <source>
        <dbReference type="PROSITE" id="PS51352"/>
    </source>
</evidence>
<dbReference type="InterPro" id="IPR036249">
    <property type="entry name" value="Thioredoxin-like_sf"/>
</dbReference>
<dbReference type="InterPro" id="IPR013766">
    <property type="entry name" value="Thioredoxin_domain"/>
</dbReference>
<organism evidence="8 9">
    <name type="scientific">Chloracidobacterium sp. N</name>
    <dbReference type="NCBI Taxonomy" id="2821540"/>
    <lineage>
        <taxon>Bacteria</taxon>
        <taxon>Pseudomonadati</taxon>
        <taxon>Acidobacteriota</taxon>
        <taxon>Terriglobia</taxon>
        <taxon>Terriglobales</taxon>
        <taxon>Acidobacteriaceae</taxon>
        <taxon>Chloracidobacterium</taxon>
        <taxon>Chloracidobacterium aggregatum</taxon>
    </lineage>
</organism>
<name>A0ABX8B4V9_9BACT</name>
<feature type="signal peptide" evidence="6">
    <location>
        <begin position="1"/>
        <end position="23"/>
    </location>
</feature>
<comment type="subcellular location">
    <subcellularLocation>
        <location evidence="1">Cell envelope</location>
    </subcellularLocation>
</comment>
<protein>
    <submittedName>
        <fullName evidence="8">TlpA family protein disulfide reductase</fullName>
    </submittedName>
</protein>
<dbReference type="Proteomes" id="UP000677668">
    <property type="component" value="Chromosome 1"/>
</dbReference>
<evidence type="ECO:0000256" key="1">
    <source>
        <dbReference type="ARBA" id="ARBA00004196"/>
    </source>
</evidence>
<dbReference type="CDD" id="cd02966">
    <property type="entry name" value="TlpA_like_family"/>
    <property type="match status" value="1"/>
</dbReference>
<dbReference type="Gene3D" id="3.40.30.10">
    <property type="entry name" value="Glutaredoxin"/>
    <property type="match status" value="1"/>
</dbReference>
<dbReference type="PANTHER" id="PTHR42852">
    <property type="entry name" value="THIOL:DISULFIDE INTERCHANGE PROTEIN DSBE"/>
    <property type="match status" value="1"/>
</dbReference>
<keyword evidence="6" id="KW-0732">Signal</keyword>
<evidence type="ECO:0000313" key="8">
    <source>
        <dbReference type="EMBL" id="QUV94111.1"/>
    </source>
</evidence>
<evidence type="ECO:0000256" key="3">
    <source>
        <dbReference type="ARBA" id="ARBA00023157"/>
    </source>
</evidence>
<dbReference type="EMBL" id="CP072642">
    <property type="protein sequence ID" value="QUV94111.1"/>
    <property type="molecule type" value="Genomic_DNA"/>
</dbReference>
<evidence type="ECO:0000256" key="5">
    <source>
        <dbReference type="SAM" id="MobiDB-lite"/>
    </source>
</evidence>
<dbReference type="PANTHER" id="PTHR42852:SF6">
    <property type="entry name" value="THIOL:DISULFIDE INTERCHANGE PROTEIN DSBE"/>
    <property type="match status" value="1"/>
</dbReference>
<dbReference type="SUPFAM" id="SSF52833">
    <property type="entry name" value="Thioredoxin-like"/>
    <property type="match status" value="1"/>
</dbReference>
<feature type="chain" id="PRO_5046052065" evidence="6">
    <location>
        <begin position="24"/>
        <end position="193"/>
    </location>
</feature>
<dbReference type="PROSITE" id="PS51352">
    <property type="entry name" value="THIOREDOXIN_2"/>
    <property type="match status" value="1"/>
</dbReference>
<dbReference type="InterPro" id="IPR050553">
    <property type="entry name" value="Thioredoxin_ResA/DsbE_sf"/>
</dbReference>
<keyword evidence="2" id="KW-0201">Cytochrome c-type biogenesis</keyword>
<dbReference type="Pfam" id="PF00578">
    <property type="entry name" value="AhpC-TSA"/>
    <property type="match status" value="1"/>
</dbReference>
<dbReference type="InterPro" id="IPR000866">
    <property type="entry name" value="AhpC/TSA"/>
</dbReference>
<dbReference type="InterPro" id="IPR017937">
    <property type="entry name" value="Thioredoxin_CS"/>
</dbReference>
<evidence type="ECO:0000256" key="6">
    <source>
        <dbReference type="SAM" id="SignalP"/>
    </source>
</evidence>
<evidence type="ECO:0000256" key="4">
    <source>
        <dbReference type="ARBA" id="ARBA00023284"/>
    </source>
</evidence>
<keyword evidence="4" id="KW-0676">Redox-active center</keyword>
<reference evidence="8 9" key="1">
    <citation type="submission" date="2021-03" db="EMBL/GenBank/DDBJ databases">
        <title>Genomic and phenotypic characterization of Chloracidobacterium isolates provides evidence for multiple species.</title>
        <authorList>
            <person name="Saini M.K."/>
            <person name="Costas A.M.G."/>
            <person name="Tank M."/>
            <person name="Bryant D.A."/>
        </authorList>
    </citation>
    <scope>NUCLEOTIDE SEQUENCE [LARGE SCALE GENOMIC DNA]</scope>
    <source>
        <strain evidence="8 9">N</strain>
    </source>
</reference>
<feature type="domain" description="Thioredoxin" evidence="7">
    <location>
        <begin position="50"/>
        <end position="189"/>
    </location>
</feature>